<organism evidence="2 3">
    <name type="scientific">Trichoplusia ni</name>
    <name type="common">Cabbage looper</name>
    <dbReference type="NCBI Taxonomy" id="7111"/>
    <lineage>
        <taxon>Eukaryota</taxon>
        <taxon>Metazoa</taxon>
        <taxon>Ecdysozoa</taxon>
        <taxon>Arthropoda</taxon>
        <taxon>Hexapoda</taxon>
        <taxon>Insecta</taxon>
        <taxon>Pterygota</taxon>
        <taxon>Neoptera</taxon>
        <taxon>Endopterygota</taxon>
        <taxon>Lepidoptera</taxon>
        <taxon>Glossata</taxon>
        <taxon>Ditrysia</taxon>
        <taxon>Noctuoidea</taxon>
        <taxon>Noctuidae</taxon>
        <taxon>Plusiinae</taxon>
        <taxon>Trichoplusia</taxon>
    </lineage>
</organism>
<dbReference type="AlphaFoldDB" id="A0A7E5WWD7"/>
<keyword evidence="1" id="KW-0732">Signal</keyword>
<dbReference type="FunCoup" id="A0A7E5WWD7">
    <property type="interactions" value="57"/>
</dbReference>
<protein>
    <submittedName>
        <fullName evidence="3">Uncharacterized protein LOC113506191</fullName>
    </submittedName>
</protein>
<feature type="chain" id="PRO_5028835294" evidence="1">
    <location>
        <begin position="19"/>
        <end position="115"/>
    </location>
</feature>
<feature type="signal peptide" evidence="1">
    <location>
        <begin position="1"/>
        <end position="18"/>
    </location>
</feature>
<sequence>MVTMEFVAVFCVTGILWAHEQDLLLIDSIRLESACMFEGGMCVIANDCPNGSLVGSGLCPLQQRMGVECCYGISVKETRCQKRGGDCVTECISDQVYRKATGCPKDTICCSVNYQ</sequence>
<proteinExistence type="predicted"/>
<evidence type="ECO:0000313" key="3">
    <source>
        <dbReference type="RefSeq" id="XP_026744839.1"/>
    </source>
</evidence>
<dbReference type="RefSeq" id="XP_026744839.1">
    <property type="nucleotide sequence ID" value="XM_026889038.1"/>
</dbReference>
<evidence type="ECO:0000313" key="2">
    <source>
        <dbReference type="Proteomes" id="UP000322000"/>
    </source>
</evidence>
<dbReference type="Proteomes" id="UP000322000">
    <property type="component" value="Chromosome 4"/>
</dbReference>
<dbReference type="GeneID" id="113506191"/>
<keyword evidence="2" id="KW-1185">Reference proteome</keyword>
<name>A0A7E5WWD7_TRINI</name>
<gene>
    <name evidence="3" type="primary">LOC113506191</name>
</gene>
<dbReference type="KEGG" id="tnl:113506191"/>
<reference evidence="3" key="1">
    <citation type="submission" date="2025-08" db="UniProtKB">
        <authorList>
            <consortium name="RefSeq"/>
        </authorList>
    </citation>
    <scope>IDENTIFICATION</scope>
</reference>
<dbReference type="InParanoid" id="A0A7E5WWD7"/>
<accession>A0A7E5WWD7</accession>
<evidence type="ECO:0000256" key="1">
    <source>
        <dbReference type="SAM" id="SignalP"/>
    </source>
</evidence>
<dbReference type="OrthoDB" id="6332063at2759"/>